<dbReference type="EMBL" id="JAFIRN010000007">
    <property type="protein sequence ID" value="KAG5846122.1"/>
    <property type="molecule type" value="Genomic_DNA"/>
</dbReference>
<reference evidence="2" key="1">
    <citation type="submission" date="2021-01" db="EMBL/GenBank/DDBJ databases">
        <title>A chromosome-scale assembly of European eel, Anguilla anguilla.</title>
        <authorList>
            <person name="Henkel C."/>
            <person name="Jong-Raadsen S.A."/>
            <person name="Dufour S."/>
            <person name="Weltzien F.-A."/>
            <person name="Palstra A.P."/>
            <person name="Pelster B."/>
            <person name="Spaink H.P."/>
            <person name="Van Den Thillart G.E."/>
            <person name="Jansen H."/>
            <person name="Zahm M."/>
            <person name="Klopp C."/>
            <person name="Cedric C."/>
            <person name="Louis A."/>
            <person name="Berthelot C."/>
            <person name="Parey E."/>
            <person name="Roest Crollius H."/>
            <person name="Montfort J."/>
            <person name="Robinson-Rechavi M."/>
            <person name="Bucao C."/>
            <person name="Bouchez O."/>
            <person name="Gislard M."/>
            <person name="Lluch J."/>
            <person name="Milhes M."/>
            <person name="Lampietro C."/>
            <person name="Lopez Roques C."/>
            <person name="Donnadieu C."/>
            <person name="Braasch I."/>
            <person name="Desvignes T."/>
            <person name="Postlethwait J."/>
            <person name="Bobe J."/>
            <person name="Guiguen Y."/>
            <person name="Dirks R."/>
        </authorList>
    </citation>
    <scope>NUCLEOTIDE SEQUENCE</scope>
    <source>
        <strain evidence="2">Tag_6206</strain>
        <tissue evidence="2">Liver</tissue>
    </source>
</reference>
<gene>
    <name evidence="2" type="ORF">ANANG_G00146410</name>
</gene>
<accession>A0A9D3MBT3</accession>
<protein>
    <submittedName>
        <fullName evidence="2">Uncharacterized protein</fullName>
    </submittedName>
</protein>
<dbReference type="Proteomes" id="UP001044222">
    <property type="component" value="Chromosome 7"/>
</dbReference>
<sequence>MPGKGVPRRGGAVRWEELSQVLLSLHGVPEGAGQPHAGHPRPGDLLQVLLREEVRAQGVWVRPGAGTLNMDRGERLGIKPEETHSHRPTTNPNPSKFAQKFGGSEKCARCGSPCTPPRRSWERASPGTRAASAVPSVGRAWSPQLRQRRTERSTVKLVTPRTSDPKDLATVRGLGPWSTPNSRVRQSTVTESPARKNVPM</sequence>
<organism evidence="2 3">
    <name type="scientific">Anguilla anguilla</name>
    <name type="common">European freshwater eel</name>
    <name type="synonym">Muraena anguilla</name>
    <dbReference type="NCBI Taxonomy" id="7936"/>
    <lineage>
        <taxon>Eukaryota</taxon>
        <taxon>Metazoa</taxon>
        <taxon>Chordata</taxon>
        <taxon>Craniata</taxon>
        <taxon>Vertebrata</taxon>
        <taxon>Euteleostomi</taxon>
        <taxon>Actinopterygii</taxon>
        <taxon>Neopterygii</taxon>
        <taxon>Teleostei</taxon>
        <taxon>Anguilliformes</taxon>
        <taxon>Anguillidae</taxon>
        <taxon>Anguilla</taxon>
    </lineage>
</organism>
<dbReference type="AlphaFoldDB" id="A0A9D3MBT3"/>
<feature type="region of interest" description="Disordered" evidence="1">
    <location>
        <begin position="77"/>
        <end position="200"/>
    </location>
</feature>
<evidence type="ECO:0000313" key="2">
    <source>
        <dbReference type="EMBL" id="KAG5846122.1"/>
    </source>
</evidence>
<comment type="caution">
    <text evidence="2">The sequence shown here is derived from an EMBL/GenBank/DDBJ whole genome shotgun (WGS) entry which is preliminary data.</text>
</comment>
<name>A0A9D3MBT3_ANGAN</name>
<evidence type="ECO:0000256" key="1">
    <source>
        <dbReference type="SAM" id="MobiDB-lite"/>
    </source>
</evidence>
<evidence type="ECO:0000313" key="3">
    <source>
        <dbReference type="Proteomes" id="UP001044222"/>
    </source>
</evidence>
<proteinExistence type="predicted"/>
<feature type="compositionally biased region" description="Polar residues" evidence="1">
    <location>
        <begin position="178"/>
        <end position="191"/>
    </location>
</feature>
<keyword evidence="3" id="KW-1185">Reference proteome</keyword>